<dbReference type="EMBL" id="UZAJ01040015">
    <property type="protein sequence ID" value="VDP12753.1"/>
    <property type="molecule type" value="Genomic_DNA"/>
</dbReference>
<evidence type="ECO:0000313" key="7">
    <source>
        <dbReference type="WBParaSite" id="OFLC_0001302301-mRNA-1"/>
    </source>
</evidence>
<organism evidence="7">
    <name type="scientific">Onchocerca flexuosa</name>
    <dbReference type="NCBI Taxonomy" id="387005"/>
    <lineage>
        <taxon>Eukaryota</taxon>
        <taxon>Metazoa</taxon>
        <taxon>Ecdysozoa</taxon>
        <taxon>Nematoda</taxon>
        <taxon>Chromadorea</taxon>
        <taxon>Rhabditida</taxon>
        <taxon>Spirurina</taxon>
        <taxon>Spiruromorpha</taxon>
        <taxon>Filarioidea</taxon>
        <taxon>Onchocercidae</taxon>
        <taxon>Onchocerca</taxon>
    </lineage>
</organism>
<dbReference type="PANTHER" id="PTHR14790">
    <property type="entry name" value="RECQ-MEDIATED GENOME INSTABILITY PROTEIN 1 RMI1"/>
    <property type="match status" value="1"/>
</dbReference>
<dbReference type="InterPro" id="IPR013894">
    <property type="entry name" value="RMI1_OB"/>
</dbReference>
<gene>
    <name evidence="5" type="ORF">OFLC_LOCUS13022</name>
</gene>
<dbReference type="InterPro" id="IPR042470">
    <property type="entry name" value="RMI1_N_C_sf"/>
</dbReference>
<dbReference type="GO" id="GO:0016604">
    <property type="term" value="C:nuclear body"/>
    <property type="evidence" value="ECO:0007669"/>
    <property type="project" value="TreeGrafter"/>
</dbReference>
<dbReference type="Pfam" id="PF08585">
    <property type="entry name" value="RMI1_N_C"/>
    <property type="match status" value="1"/>
</dbReference>
<feature type="compositionally biased region" description="Polar residues" evidence="3">
    <location>
        <begin position="266"/>
        <end position="277"/>
    </location>
</feature>
<evidence type="ECO:0000256" key="3">
    <source>
        <dbReference type="SAM" id="MobiDB-lite"/>
    </source>
</evidence>
<reference evidence="5 6" key="2">
    <citation type="submission" date="2018-11" db="EMBL/GenBank/DDBJ databases">
        <authorList>
            <consortium name="Pathogen Informatics"/>
        </authorList>
    </citation>
    <scope>NUCLEOTIDE SEQUENCE [LARGE SCALE GENOMIC DNA]</scope>
</reference>
<reference evidence="7" key="1">
    <citation type="submission" date="2016-06" db="UniProtKB">
        <authorList>
            <consortium name="WormBaseParasite"/>
        </authorList>
    </citation>
    <scope>IDENTIFICATION</scope>
</reference>
<proteinExistence type="inferred from homology"/>
<name>A0A183HZW0_9BILA</name>
<sequence>MNVLTMIFCRPHLKDFDPANRMYLMEVTDGQRKLRAIEYQKIDKLCGKLSYGTKLLIYRGTICRRNVLLLTSNNVMILGGESEICQQNIPVLVVARRLGIDGKKLKLIECVRNKEHENLVKTVKGIETQGTEKVNINVTTFGTSFSTNPHPLQVQMTISSVLMSENIAINSDAQQSKTMRISKKIKGENVKEKKQKRPVLSRTITSYFRPQRKVSTSEISSKVITKSQMPLLGQKIKEEPKSKYLSPDPLRKQEETPSPLHPIVDSKQQSEYSTTMTPFPRESKKPSAEQSGSSVVPSRVLSTQKIMNELGMQSELWGVTRKSIATLHCQSQNVQNLHASPQSRMQSENASRSTGLKNFETTRSLVVEEKNLILPVRKRDYTIILNGESERREVVTKPVIPIRTTELQRKSADAILHAAIISSSDIQEPMIWTANKWYLFFV</sequence>
<feature type="region of interest" description="Disordered" evidence="3">
    <location>
        <begin position="230"/>
        <end position="299"/>
    </location>
</feature>
<protein>
    <recommendedName>
        <fullName evidence="2">RecQ-mediated genome instability protein 1</fullName>
    </recommendedName>
</protein>
<evidence type="ECO:0000256" key="1">
    <source>
        <dbReference type="ARBA" id="ARBA00006395"/>
    </source>
</evidence>
<evidence type="ECO:0000256" key="2">
    <source>
        <dbReference type="ARBA" id="ARBA00018987"/>
    </source>
</evidence>
<dbReference type="AlphaFoldDB" id="A0A183HZW0"/>
<dbReference type="Gene3D" id="2.40.50.770">
    <property type="entry name" value="RecQ-mediated genome instability protein Rmi1, C-terminal domain"/>
    <property type="match status" value="1"/>
</dbReference>
<dbReference type="WBParaSite" id="OFLC_0001302301-mRNA-1">
    <property type="protein sequence ID" value="OFLC_0001302301-mRNA-1"/>
    <property type="gene ID" value="OFLC_0001302301"/>
</dbReference>
<dbReference type="Proteomes" id="UP000267606">
    <property type="component" value="Unassembled WGS sequence"/>
</dbReference>
<feature type="region of interest" description="Disordered" evidence="3">
    <location>
        <begin position="336"/>
        <end position="355"/>
    </location>
</feature>
<dbReference type="GO" id="GO:0031422">
    <property type="term" value="C:RecQ family helicase-topoisomerase III complex"/>
    <property type="evidence" value="ECO:0007669"/>
    <property type="project" value="TreeGrafter"/>
</dbReference>
<evidence type="ECO:0000313" key="6">
    <source>
        <dbReference type="Proteomes" id="UP000267606"/>
    </source>
</evidence>
<dbReference type="GO" id="GO:0000724">
    <property type="term" value="P:double-strand break repair via homologous recombination"/>
    <property type="evidence" value="ECO:0007669"/>
    <property type="project" value="TreeGrafter"/>
</dbReference>
<keyword evidence="6" id="KW-1185">Reference proteome</keyword>
<comment type="similarity">
    <text evidence="1">Belongs to the RMI1 family.</text>
</comment>
<feature type="compositionally biased region" description="Polar residues" evidence="3">
    <location>
        <begin position="288"/>
        <end position="299"/>
    </location>
</feature>
<accession>A0A183HZW0</accession>
<dbReference type="GO" id="GO:0000712">
    <property type="term" value="P:resolution of meiotic recombination intermediates"/>
    <property type="evidence" value="ECO:0007669"/>
    <property type="project" value="TreeGrafter"/>
</dbReference>
<feature type="domain" description="RecQ mediated genome instability protein 1 OB-fold" evidence="4">
    <location>
        <begin position="19"/>
        <end position="85"/>
    </location>
</feature>
<dbReference type="STRING" id="387005.A0A183HZW0"/>
<evidence type="ECO:0000259" key="4">
    <source>
        <dbReference type="Pfam" id="PF08585"/>
    </source>
</evidence>
<evidence type="ECO:0000313" key="5">
    <source>
        <dbReference type="EMBL" id="VDP12753.1"/>
    </source>
</evidence>
<dbReference type="PANTHER" id="PTHR14790:SF15">
    <property type="entry name" value="RECQ-MEDIATED GENOME INSTABILITY PROTEIN 1"/>
    <property type="match status" value="1"/>
</dbReference>